<feature type="transmembrane region" description="Helical" evidence="6">
    <location>
        <begin position="125"/>
        <end position="143"/>
    </location>
</feature>
<evidence type="ECO:0000256" key="2">
    <source>
        <dbReference type="ARBA" id="ARBA00022475"/>
    </source>
</evidence>
<keyword evidence="4 6" id="KW-1133">Transmembrane helix</keyword>
<keyword evidence="3 6" id="KW-0812">Transmembrane</keyword>
<feature type="transmembrane region" description="Helical" evidence="6">
    <location>
        <begin position="447"/>
        <end position="466"/>
    </location>
</feature>
<comment type="subcellular location">
    <subcellularLocation>
        <location evidence="1">Cell membrane</location>
        <topology evidence="1">Multi-pass membrane protein</topology>
    </subcellularLocation>
</comment>
<accession>A0A4Z0MQM1</accession>
<evidence type="ECO:0000256" key="5">
    <source>
        <dbReference type="ARBA" id="ARBA00023136"/>
    </source>
</evidence>
<proteinExistence type="predicted"/>
<keyword evidence="2" id="KW-1003">Cell membrane</keyword>
<feature type="transmembrane region" description="Helical" evidence="6">
    <location>
        <begin position="94"/>
        <end position="113"/>
    </location>
</feature>
<dbReference type="PANTHER" id="PTHR30250">
    <property type="entry name" value="PST FAMILY PREDICTED COLANIC ACID TRANSPORTER"/>
    <property type="match status" value="1"/>
</dbReference>
<dbReference type="EMBL" id="SRKZ01000002">
    <property type="protein sequence ID" value="TGD81515.1"/>
    <property type="molecule type" value="Genomic_DNA"/>
</dbReference>
<feature type="transmembrane region" description="Helical" evidence="6">
    <location>
        <begin position="290"/>
        <end position="312"/>
    </location>
</feature>
<dbReference type="InterPro" id="IPR050833">
    <property type="entry name" value="Poly_Biosynth_Transport"/>
</dbReference>
<evidence type="ECO:0008006" key="9">
    <source>
        <dbReference type="Google" id="ProtNLM"/>
    </source>
</evidence>
<sequence length="476" mass="52914">MNAMRKPEANTSGTLLGNSAYIFLIRFFPTLASVAALVWLSRHMAPTYYGRYQSFWVQWQVLQVVACLGLPTVILTYPAALVNSLVRGISRLQLCLLITSLMLVAGGFAVLQWQSSSPFEPWQTGGFLLLSVLGALLEAYALLGRQFRSLSLISVAYAGAFMLGHIFLVGQVLTSQQLMSMLLFCNVLRVAALSRLAQQHFDRVAAVVPSPFKAVRQLWLHTALNDGVQILFRWIDKFMLNFLLPPALFALYFNGTLDVPFLPLLLGAAGSGLLLHFGQPNIPDTERVTMLKEVGTVLGSLVFPLFFFLLYFRYELFGVVFAHRYDAAVPLFLVSGLVIPLRAYNFTAMLQHKSQGRAITKGAILDLLLALLLMYPLYRLLGLAGVALAFVISTYCQAAYYLALTAKLLRVSWVELLPWKMWASQLFRVGIGLLVVHELLARVVPEVLVVLIGSGLTCLLGLYLFYNARQRAQLQP</sequence>
<dbReference type="Proteomes" id="UP000298284">
    <property type="component" value="Unassembled WGS sequence"/>
</dbReference>
<evidence type="ECO:0000256" key="4">
    <source>
        <dbReference type="ARBA" id="ARBA00022989"/>
    </source>
</evidence>
<protein>
    <recommendedName>
        <fullName evidence="9">Polysaccharide biosynthesis protein C-terminal domain-containing protein</fullName>
    </recommendedName>
</protein>
<gene>
    <name evidence="7" type="ORF">EU557_08120</name>
</gene>
<feature type="transmembrane region" description="Helical" evidence="6">
    <location>
        <begin position="21"/>
        <end position="41"/>
    </location>
</feature>
<feature type="transmembrane region" description="Helical" evidence="6">
    <location>
        <begin position="261"/>
        <end position="278"/>
    </location>
</feature>
<name>A0A4Z0MQM1_9BACT</name>
<keyword evidence="5 6" id="KW-0472">Membrane</keyword>
<dbReference type="AlphaFoldDB" id="A0A4Z0MQM1"/>
<evidence type="ECO:0000256" key="6">
    <source>
        <dbReference type="SAM" id="Phobius"/>
    </source>
</evidence>
<evidence type="ECO:0000313" key="8">
    <source>
        <dbReference type="Proteomes" id="UP000298284"/>
    </source>
</evidence>
<feature type="transmembrane region" description="Helical" evidence="6">
    <location>
        <begin position="150"/>
        <end position="172"/>
    </location>
</feature>
<organism evidence="7 8">
    <name type="scientific">Hymenobacter wooponensis</name>
    <dbReference type="NCBI Taxonomy" id="1525360"/>
    <lineage>
        <taxon>Bacteria</taxon>
        <taxon>Pseudomonadati</taxon>
        <taxon>Bacteroidota</taxon>
        <taxon>Cytophagia</taxon>
        <taxon>Cytophagales</taxon>
        <taxon>Hymenobacteraceae</taxon>
        <taxon>Hymenobacter</taxon>
    </lineage>
</organism>
<dbReference type="PANTHER" id="PTHR30250:SF11">
    <property type="entry name" value="O-ANTIGEN TRANSPORTER-RELATED"/>
    <property type="match status" value="1"/>
</dbReference>
<evidence type="ECO:0000256" key="3">
    <source>
        <dbReference type="ARBA" id="ARBA00022692"/>
    </source>
</evidence>
<evidence type="ECO:0000256" key="1">
    <source>
        <dbReference type="ARBA" id="ARBA00004651"/>
    </source>
</evidence>
<feature type="transmembrane region" description="Helical" evidence="6">
    <location>
        <begin position="61"/>
        <end position="82"/>
    </location>
</feature>
<feature type="transmembrane region" description="Helical" evidence="6">
    <location>
        <begin position="358"/>
        <end position="378"/>
    </location>
</feature>
<evidence type="ECO:0000313" key="7">
    <source>
        <dbReference type="EMBL" id="TGD81515.1"/>
    </source>
</evidence>
<comment type="caution">
    <text evidence="7">The sequence shown here is derived from an EMBL/GenBank/DDBJ whole genome shotgun (WGS) entry which is preliminary data.</text>
</comment>
<feature type="transmembrane region" description="Helical" evidence="6">
    <location>
        <begin position="327"/>
        <end position="346"/>
    </location>
</feature>
<dbReference type="GO" id="GO:0005886">
    <property type="term" value="C:plasma membrane"/>
    <property type="evidence" value="ECO:0007669"/>
    <property type="project" value="UniProtKB-SubCell"/>
</dbReference>
<keyword evidence="8" id="KW-1185">Reference proteome</keyword>
<reference evidence="7 8" key="1">
    <citation type="submission" date="2019-04" db="EMBL/GenBank/DDBJ databases">
        <authorList>
            <person name="Feng G."/>
            <person name="Zhang J."/>
            <person name="Zhu H."/>
        </authorList>
    </citation>
    <scope>NUCLEOTIDE SEQUENCE [LARGE SCALE GENOMIC DNA]</scope>
    <source>
        <strain evidence="7 8">JCM 19491</strain>
    </source>
</reference>